<dbReference type="SUPFAM" id="SSF56935">
    <property type="entry name" value="Porins"/>
    <property type="match status" value="1"/>
</dbReference>
<accession>W1XMH2</accession>
<keyword evidence="2" id="KW-0472">Membrane</keyword>
<protein>
    <submittedName>
        <fullName evidence="5">TonB-dependent receptor plug</fullName>
    </submittedName>
</protein>
<comment type="caution">
    <text evidence="5">The sequence shown here is derived from an EMBL/GenBank/DDBJ whole genome shotgun (WGS) entry which is preliminary data.</text>
</comment>
<evidence type="ECO:0000256" key="3">
    <source>
        <dbReference type="ARBA" id="ARBA00023237"/>
    </source>
</evidence>
<dbReference type="InterPro" id="IPR000531">
    <property type="entry name" value="Beta-barrel_TonB"/>
</dbReference>
<reference evidence="5" key="1">
    <citation type="submission" date="2013-12" db="EMBL/GenBank/DDBJ databases">
        <title>A Varibaculum cambriense genome reconstructed from a premature infant gut community with otherwise low bacterial novelty that shifts toward anaerobic metabolism during the third week of life.</title>
        <authorList>
            <person name="Brown C.T."/>
            <person name="Sharon I."/>
            <person name="Thomas B.C."/>
            <person name="Castelle C.J."/>
            <person name="Morowitz M.J."/>
            <person name="Banfield J.F."/>
        </authorList>
    </citation>
    <scope>NUCLEOTIDE SEQUENCE</scope>
</reference>
<dbReference type="EMBL" id="AZMM01014174">
    <property type="protein sequence ID" value="ETJ31326.1"/>
    <property type="molecule type" value="Genomic_DNA"/>
</dbReference>
<organism evidence="5">
    <name type="scientific">human gut metagenome</name>
    <dbReference type="NCBI Taxonomy" id="408170"/>
    <lineage>
        <taxon>unclassified sequences</taxon>
        <taxon>metagenomes</taxon>
        <taxon>organismal metagenomes</taxon>
    </lineage>
</organism>
<keyword evidence="3" id="KW-0998">Cell outer membrane</keyword>
<dbReference type="Pfam" id="PF00593">
    <property type="entry name" value="TonB_dep_Rec_b-barrel"/>
    <property type="match status" value="1"/>
</dbReference>
<feature type="non-terminal residue" evidence="5">
    <location>
        <position position="98"/>
    </location>
</feature>
<sequence length="98" mass="11100">LDHSDLFGSNWSFNFGMTHNVHGNVHRRLKANVGTSYTEPGMGELYYNWEMYGPNITNATIGGGEARLGWYWVGNPNLKPEKSINFDLSLEGENKNTY</sequence>
<dbReference type="AlphaFoldDB" id="W1XMH2"/>
<keyword evidence="5" id="KW-0675">Receptor</keyword>
<feature type="domain" description="TonB-dependent receptor-like beta-barrel" evidence="4">
    <location>
        <begin position="2"/>
        <end position="94"/>
    </location>
</feature>
<evidence type="ECO:0000259" key="4">
    <source>
        <dbReference type="Pfam" id="PF00593"/>
    </source>
</evidence>
<comment type="subcellular location">
    <subcellularLocation>
        <location evidence="1">Cell outer membrane</location>
    </subcellularLocation>
</comment>
<gene>
    <name evidence="5" type="ORF">Q604_UNBC14174G0001</name>
</gene>
<dbReference type="Gene3D" id="2.40.170.20">
    <property type="entry name" value="TonB-dependent receptor, beta-barrel domain"/>
    <property type="match status" value="1"/>
</dbReference>
<name>W1XMH2_9ZZZZ</name>
<evidence type="ECO:0000313" key="5">
    <source>
        <dbReference type="EMBL" id="ETJ31326.1"/>
    </source>
</evidence>
<dbReference type="GO" id="GO:0009279">
    <property type="term" value="C:cell outer membrane"/>
    <property type="evidence" value="ECO:0007669"/>
    <property type="project" value="UniProtKB-SubCell"/>
</dbReference>
<evidence type="ECO:0000256" key="1">
    <source>
        <dbReference type="ARBA" id="ARBA00004442"/>
    </source>
</evidence>
<dbReference type="InterPro" id="IPR036942">
    <property type="entry name" value="Beta-barrel_TonB_sf"/>
</dbReference>
<feature type="non-terminal residue" evidence="5">
    <location>
        <position position="1"/>
    </location>
</feature>
<evidence type="ECO:0000256" key="2">
    <source>
        <dbReference type="ARBA" id="ARBA00023136"/>
    </source>
</evidence>
<proteinExistence type="predicted"/>